<dbReference type="InterPro" id="IPR017896">
    <property type="entry name" value="4Fe4S_Fe-S-bd"/>
</dbReference>
<keyword evidence="3" id="KW-0411">Iron-sulfur</keyword>
<dbReference type="InterPro" id="IPR017900">
    <property type="entry name" value="4Fe4S_Fe_S_CS"/>
</dbReference>
<dbReference type="SUPFAM" id="SSF54862">
    <property type="entry name" value="4Fe-4S ferredoxins"/>
    <property type="match status" value="1"/>
</dbReference>
<accession>A0A376U9J7</accession>
<dbReference type="EMBL" id="UGCP01000002">
    <property type="protein sequence ID" value="STI85932.1"/>
    <property type="molecule type" value="Genomic_DNA"/>
</dbReference>
<feature type="domain" description="4Fe-4S ferredoxin-type" evidence="4">
    <location>
        <begin position="43"/>
        <end position="72"/>
    </location>
</feature>
<gene>
    <name evidence="5" type="primary">ydhY_2</name>
    <name evidence="5" type="ORF">NCTC8622_05043</name>
</gene>
<evidence type="ECO:0000256" key="3">
    <source>
        <dbReference type="ARBA" id="ARBA00023014"/>
    </source>
</evidence>
<organism evidence="5 6">
    <name type="scientific">Escherichia coli</name>
    <dbReference type="NCBI Taxonomy" id="562"/>
    <lineage>
        <taxon>Bacteria</taxon>
        <taxon>Pseudomonadati</taxon>
        <taxon>Pseudomonadota</taxon>
        <taxon>Gammaproteobacteria</taxon>
        <taxon>Enterobacterales</taxon>
        <taxon>Enterobacteriaceae</taxon>
        <taxon>Escherichia</taxon>
    </lineage>
</organism>
<evidence type="ECO:0000313" key="6">
    <source>
        <dbReference type="Proteomes" id="UP000254079"/>
    </source>
</evidence>
<protein>
    <submittedName>
        <fullName evidence="5">Ferredoxin-like protein YdhY</fullName>
    </submittedName>
</protein>
<keyword evidence="2" id="KW-0408">Iron</keyword>
<dbReference type="AlphaFoldDB" id="A0A376U9J7"/>
<reference evidence="5 6" key="1">
    <citation type="submission" date="2018-06" db="EMBL/GenBank/DDBJ databases">
        <authorList>
            <consortium name="Pathogen Informatics"/>
            <person name="Doyle S."/>
        </authorList>
    </citation>
    <scope>NUCLEOTIDE SEQUENCE [LARGE SCALE GENOMIC DNA]</scope>
    <source>
        <strain evidence="5 6">NCTC8622</strain>
    </source>
</reference>
<dbReference type="GO" id="GO:0051536">
    <property type="term" value="F:iron-sulfur cluster binding"/>
    <property type="evidence" value="ECO:0007669"/>
    <property type="project" value="UniProtKB-KW"/>
</dbReference>
<evidence type="ECO:0000256" key="2">
    <source>
        <dbReference type="ARBA" id="ARBA00023004"/>
    </source>
</evidence>
<evidence type="ECO:0000313" key="5">
    <source>
        <dbReference type="EMBL" id="STI85932.1"/>
    </source>
</evidence>
<proteinExistence type="predicted"/>
<sequence length="77" mass="8219">MHERLPDCAITCSRKKAVLPSIINAVLAVAPVLRHAVDDATVNTESKKSSKCVLCGECANACPTGALKIIEWKDITV</sequence>
<dbReference type="PROSITE" id="PS51379">
    <property type="entry name" value="4FE4S_FER_2"/>
    <property type="match status" value="1"/>
</dbReference>
<dbReference type="PROSITE" id="PS00198">
    <property type="entry name" value="4FE4S_FER_1"/>
    <property type="match status" value="1"/>
</dbReference>
<name>A0A376U9J7_ECOLX</name>
<dbReference type="Proteomes" id="UP000254079">
    <property type="component" value="Unassembled WGS sequence"/>
</dbReference>
<dbReference type="Pfam" id="PF00037">
    <property type="entry name" value="Fer4"/>
    <property type="match status" value="1"/>
</dbReference>
<keyword evidence="1" id="KW-0479">Metal-binding</keyword>
<evidence type="ECO:0000259" key="4">
    <source>
        <dbReference type="PROSITE" id="PS51379"/>
    </source>
</evidence>
<dbReference type="GO" id="GO:0046872">
    <property type="term" value="F:metal ion binding"/>
    <property type="evidence" value="ECO:0007669"/>
    <property type="project" value="UniProtKB-KW"/>
</dbReference>
<dbReference type="Gene3D" id="3.30.70.20">
    <property type="match status" value="1"/>
</dbReference>
<evidence type="ECO:0000256" key="1">
    <source>
        <dbReference type="ARBA" id="ARBA00022723"/>
    </source>
</evidence>